<dbReference type="Proteomes" id="UP001429354">
    <property type="component" value="Unassembled WGS sequence"/>
</dbReference>
<evidence type="ECO:0000313" key="1">
    <source>
        <dbReference type="EMBL" id="NDK37816.1"/>
    </source>
</evidence>
<organism evidence="1 2">
    <name type="scientific">Pseudoxanthomonas gei</name>
    <dbReference type="NCBI Taxonomy" id="1383030"/>
    <lineage>
        <taxon>Bacteria</taxon>
        <taxon>Pseudomonadati</taxon>
        <taxon>Pseudomonadota</taxon>
        <taxon>Gammaproteobacteria</taxon>
        <taxon>Lysobacterales</taxon>
        <taxon>Lysobacteraceae</taxon>
        <taxon>Pseudoxanthomonas</taxon>
    </lineage>
</organism>
<dbReference type="EMBL" id="QOVG01000002">
    <property type="protein sequence ID" value="NDK37816.1"/>
    <property type="molecule type" value="Genomic_DNA"/>
</dbReference>
<evidence type="ECO:0008006" key="3">
    <source>
        <dbReference type="Google" id="ProtNLM"/>
    </source>
</evidence>
<keyword evidence="2" id="KW-1185">Reference proteome</keyword>
<dbReference type="RefSeq" id="WP_162348392.1">
    <property type="nucleotide sequence ID" value="NZ_QOVG01000002.1"/>
</dbReference>
<name>A0ABX0AC40_9GAMM</name>
<evidence type="ECO:0000313" key="2">
    <source>
        <dbReference type="Proteomes" id="UP001429354"/>
    </source>
</evidence>
<comment type="caution">
    <text evidence="1">The sequence shown here is derived from an EMBL/GenBank/DDBJ whole genome shotgun (WGS) entry which is preliminary data.</text>
</comment>
<dbReference type="InterPro" id="IPR046703">
    <property type="entry name" value="DUF6776"/>
</dbReference>
<accession>A0ABX0AC40</accession>
<reference evidence="1 2" key="1">
    <citation type="submission" date="2018-07" db="EMBL/GenBank/DDBJ databases">
        <title>Whole genome Sequencing of Pseudoxanthomonas gei KCTC 32298 (T).</title>
        <authorList>
            <person name="Kumar S."/>
            <person name="Bansal K."/>
            <person name="Kaur A."/>
            <person name="Patil P."/>
            <person name="Sharma S."/>
            <person name="Patil P.B."/>
        </authorList>
    </citation>
    <scope>NUCLEOTIDE SEQUENCE [LARGE SCALE GENOMIC DNA]</scope>
    <source>
        <strain evidence="1 2">KCTC 32298</strain>
    </source>
</reference>
<proteinExistence type="predicted"/>
<sequence>MSHVPSRYQIVQRRPSRLWQVVLAVGSLWLLSLALAWQWAQARAAPTLARTTLRMHGAEQQLQAHEFRLRQLSQRQTTLSRSDQISRDANGDLQETLAERDEEIATLRGDVAFYERLVGPTQQRKGLNVFSSEFVPGAGSAWNYQIILTQNLNRGAISQGHMRFVVEGVRAGKLATVDWSQLNQRPAMPGQSYSFRYFQTMEGQVMLPRDFTPQRVRVLLDGEDVAVEQAFDWKTGNT</sequence>
<gene>
    <name evidence="1" type="ORF">DT603_03060</name>
</gene>
<dbReference type="Pfam" id="PF20567">
    <property type="entry name" value="DUF6776"/>
    <property type="match status" value="1"/>
</dbReference>
<protein>
    <recommendedName>
        <fullName evidence="3">Transmembrane protein</fullName>
    </recommendedName>
</protein>